<accession>A0A494VM97</accession>
<evidence type="ECO:0000313" key="10">
    <source>
        <dbReference type="Proteomes" id="UP000270046"/>
    </source>
</evidence>
<dbReference type="Proteomes" id="UP000270046">
    <property type="component" value="Chromosome"/>
</dbReference>
<dbReference type="KEGG" id="muh:HYN43_014410"/>
<dbReference type="CDD" id="cd07016">
    <property type="entry name" value="S14_ClpP_1"/>
    <property type="match status" value="1"/>
</dbReference>
<keyword evidence="7" id="KW-0175">Coiled coil</keyword>
<dbReference type="PANTHER" id="PTHR10381">
    <property type="entry name" value="ATP-DEPENDENT CLP PROTEASE PROTEOLYTIC SUBUNIT"/>
    <property type="match status" value="1"/>
</dbReference>
<evidence type="ECO:0000256" key="8">
    <source>
        <dbReference type="SAM" id="MobiDB-lite"/>
    </source>
</evidence>
<sequence length="437" mass="48137">MYAHRHPTACNLQAFQNQTHSDTHRLSDIRTCGPKPKNMSYKIYLYDTDTDCIGSGTLSSAYIQTQLDAAAGADVEVHISSTGGSAFDAIAIYDLLKKYPGNVTTYIDALAASAASIVAMAGRQVIMSKYALLMIHKPMVGTGGNADELLKDVQMLNAVQERLAQIYMDKSQLDGLTINSLINAVTWMTADQALDLGFIDLIEDYHTQITNSLLIKNYTNNAPVAYQRCINKILNINNNSMNIENKELIEKNTSVLNKIMNFFKKVVNKQTITDKGALHHSDQLEEGSEVFQDEDLSAPAITDIYTCADGKQLDVKQGKIHRITPSAEEESQLTDEEDDVPADKLKPAAKPLDIQSRMQQLKARLHAQNALLTEARAAIEEANANLQKTRTEVKNEIRSSFIPEGSKRSSKAQTEPVAFFAPQTEVAKNAVKKAIAS</sequence>
<evidence type="ECO:0000256" key="4">
    <source>
        <dbReference type="ARBA" id="ARBA00022801"/>
    </source>
</evidence>
<dbReference type="SUPFAM" id="SSF52096">
    <property type="entry name" value="ClpP/crotonase"/>
    <property type="match status" value="1"/>
</dbReference>
<keyword evidence="5" id="KW-0720">Serine protease</keyword>
<protein>
    <recommendedName>
        <fullName evidence="6">ATP-dependent Clp protease proteolytic subunit</fullName>
    </recommendedName>
</protein>
<evidence type="ECO:0000256" key="5">
    <source>
        <dbReference type="ARBA" id="ARBA00022825"/>
    </source>
</evidence>
<dbReference type="PRINTS" id="PR00127">
    <property type="entry name" value="CLPPROTEASEP"/>
</dbReference>
<keyword evidence="10" id="KW-1185">Reference proteome</keyword>
<dbReference type="GO" id="GO:0009368">
    <property type="term" value="C:endopeptidase Clp complex"/>
    <property type="evidence" value="ECO:0007669"/>
    <property type="project" value="TreeGrafter"/>
</dbReference>
<reference evidence="9 10" key="1">
    <citation type="submission" date="2018-10" db="EMBL/GenBank/DDBJ databases">
        <title>Genome sequencing of Mucilaginibacter sp. HYN0043.</title>
        <authorList>
            <person name="Kim M."/>
            <person name="Yi H."/>
        </authorList>
    </citation>
    <scope>NUCLEOTIDE SEQUENCE [LARGE SCALE GENOMIC DNA]</scope>
    <source>
        <strain evidence="9 10">HYN0043</strain>
    </source>
</reference>
<keyword evidence="3 9" id="KW-0645">Protease</keyword>
<proteinExistence type="inferred from homology"/>
<feature type="region of interest" description="Disordered" evidence="8">
    <location>
        <begin position="322"/>
        <end position="343"/>
    </location>
</feature>
<comment type="similarity">
    <text evidence="1 6">Belongs to the peptidase S14 family.</text>
</comment>
<evidence type="ECO:0000313" key="9">
    <source>
        <dbReference type="EMBL" id="AYL96417.1"/>
    </source>
</evidence>
<dbReference type="Pfam" id="PF00574">
    <property type="entry name" value="CLP_protease"/>
    <property type="match status" value="1"/>
</dbReference>
<dbReference type="NCBIfam" id="NF045542">
    <property type="entry name" value="Clp_rel_HeadMat"/>
    <property type="match status" value="1"/>
</dbReference>
<feature type="coiled-coil region" evidence="7">
    <location>
        <begin position="358"/>
        <end position="399"/>
    </location>
</feature>
<dbReference type="InterPro" id="IPR023562">
    <property type="entry name" value="ClpP/TepA"/>
</dbReference>
<dbReference type="InterPro" id="IPR001907">
    <property type="entry name" value="ClpP"/>
</dbReference>
<evidence type="ECO:0000256" key="1">
    <source>
        <dbReference type="ARBA" id="ARBA00007039"/>
    </source>
</evidence>
<keyword evidence="2" id="KW-0963">Cytoplasm</keyword>
<dbReference type="EMBL" id="CP032869">
    <property type="protein sequence ID" value="AYL96417.1"/>
    <property type="molecule type" value="Genomic_DNA"/>
</dbReference>
<dbReference type="GO" id="GO:0006515">
    <property type="term" value="P:protein quality control for misfolded or incompletely synthesized proteins"/>
    <property type="evidence" value="ECO:0007669"/>
    <property type="project" value="TreeGrafter"/>
</dbReference>
<keyword evidence="4" id="KW-0378">Hydrolase</keyword>
<evidence type="ECO:0000256" key="3">
    <source>
        <dbReference type="ARBA" id="ARBA00022670"/>
    </source>
</evidence>
<dbReference type="PANTHER" id="PTHR10381:SF70">
    <property type="entry name" value="ATP-DEPENDENT CLP PROTEASE PROTEOLYTIC SUBUNIT"/>
    <property type="match status" value="1"/>
</dbReference>
<evidence type="ECO:0000256" key="2">
    <source>
        <dbReference type="ARBA" id="ARBA00022490"/>
    </source>
</evidence>
<dbReference type="GO" id="GO:0004252">
    <property type="term" value="F:serine-type endopeptidase activity"/>
    <property type="evidence" value="ECO:0007669"/>
    <property type="project" value="InterPro"/>
</dbReference>
<dbReference type="OrthoDB" id="9806592at2"/>
<dbReference type="Gene3D" id="3.90.226.10">
    <property type="entry name" value="2-enoyl-CoA Hydratase, Chain A, domain 1"/>
    <property type="match status" value="1"/>
</dbReference>
<evidence type="ECO:0000256" key="7">
    <source>
        <dbReference type="SAM" id="Coils"/>
    </source>
</evidence>
<dbReference type="GO" id="GO:0004176">
    <property type="term" value="F:ATP-dependent peptidase activity"/>
    <property type="evidence" value="ECO:0007669"/>
    <property type="project" value="InterPro"/>
</dbReference>
<organism evidence="9 10">
    <name type="scientific">Mucilaginibacter celer</name>
    <dbReference type="NCBI Taxonomy" id="2305508"/>
    <lineage>
        <taxon>Bacteria</taxon>
        <taxon>Pseudomonadati</taxon>
        <taxon>Bacteroidota</taxon>
        <taxon>Sphingobacteriia</taxon>
        <taxon>Sphingobacteriales</taxon>
        <taxon>Sphingobacteriaceae</taxon>
        <taxon>Mucilaginibacter</taxon>
    </lineage>
</organism>
<name>A0A494VM97_9SPHI</name>
<dbReference type="AlphaFoldDB" id="A0A494VM97"/>
<dbReference type="InterPro" id="IPR029045">
    <property type="entry name" value="ClpP/crotonase-like_dom_sf"/>
</dbReference>
<evidence type="ECO:0000256" key="6">
    <source>
        <dbReference type="RuleBase" id="RU003567"/>
    </source>
</evidence>
<gene>
    <name evidence="9" type="ORF">HYN43_014410</name>
</gene>
<feature type="compositionally biased region" description="Acidic residues" evidence="8">
    <location>
        <begin position="327"/>
        <end position="340"/>
    </location>
</feature>
<dbReference type="GO" id="GO:0051117">
    <property type="term" value="F:ATPase binding"/>
    <property type="evidence" value="ECO:0007669"/>
    <property type="project" value="TreeGrafter"/>
</dbReference>